<dbReference type="EC" id="2.7.7.2" evidence="14"/>
<dbReference type="GO" id="GO:0006747">
    <property type="term" value="P:FAD biosynthetic process"/>
    <property type="evidence" value="ECO:0007669"/>
    <property type="project" value="UniProtKB-UniRule"/>
</dbReference>
<name>A0A252F0P9_9FIRM</name>
<evidence type="ECO:0000256" key="13">
    <source>
        <dbReference type="ARBA" id="ARBA00049494"/>
    </source>
</evidence>
<evidence type="ECO:0000256" key="1">
    <source>
        <dbReference type="ARBA" id="ARBA00004726"/>
    </source>
</evidence>
<dbReference type="InterPro" id="IPR014729">
    <property type="entry name" value="Rossmann-like_a/b/a_fold"/>
</dbReference>
<dbReference type="InterPro" id="IPR002606">
    <property type="entry name" value="Riboflavin_kinase_bac"/>
</dbReference>
<dbReference type="PANTHER" id="PTHR22749">
    <property type="entry name" value="RIBOFLAVIN KINASE/FMN ADENYLYLTRANSFERASE"/>
    <property type="match status" value="1"/>
</dbReference>
<comment type="pathway">
    <text evidence="1 14">Cofactor biosynthesis; FAD biosynthesis; FAD from FMN: step 1/1.</text>
</comment>
<evidence type="ECO:0000256" key="10">
    <source>
        <dbReference type="ARBA" id="ARBA00022840"/>
    </source>
</evidence>
<gene>
    <name evidence="16" type="ORF">CBW42_13185</name>
</gene>
<feature type="domain" description="Riboflavin kinase" evidence="15">
    <location>
        <begin position="174"/>
        <end position="299"/>
    </location>
</feature>
<dbReference type="GO" id="GO:0003919">
    <property type="term" value="F:FMN adenylyltransferase activity"/>
    <property type="evidence" value="ECO:0007669"/>
    <property type="project" value="UniProtKB-UniRule"/>
</dbReference>
<protein>
    <recommendedName>
        <fullName evidence="14">Riboflavin biosynthesis protein</fullName>
    </recommendedName>
    <domain>
        <recommendedName>
            <fullName evidence="14">Riboflavin kinase</fullName>
            <ecNumber evidence="14">2.7.1.26</ecNumber>
        </recommendedName>
        <alternativeName>
            <fullName evidence="14">Flavokinase</fullName>
        </alternativeName>
    </domain>
    <domain>
        <recommendedName>
            <fullName evidence="14">FMN adenylyltransferase</fullName>
            <ecNumber evidence="14">2.7.7.2</ecNumber>
        </recommendedName>
        <alternativeName>
            <fullName evidence="14">FAD pyrophosphorylase</fullName>
        </alternativeName>
        <alternativeName>
            <fullName evidence="14">FAD synthase</fullName>
        </alternativeName>
    </domain>
</protein>
<dbReference type="Gene3D" id="3.40.50.620">
    <property type="entry name" value="HUPs"/>
    <property type="match status" value="1"/>
</dbReference>
<dbReference type="GO" id="GO:0008531">
    <property type="term" value="F:riboflavin kinase activity"/>
    <property type="evidence" value="ECO:0007669"/>
    <property type="project" value="UniProtKB-UniRule"/>
</dbReference>
<dbReference type="PANTHER" id="PTHR22749:SF6">
    <property type="entry name" value="RIBOFLAVIN KINASE"/>
    <property type="match status" value="1"/>
</dbReference>
<dbReference type="AlphaFoldDB" id="A0A252F0P9"/>
<dbReference type="InterPro" id="IPR015864">
    <property type="entry name" value="FAD_synthase"/>
</dbReference>
<keyword evidence="4 14" id="KW-0288">FMN</keyword>
<dbReference type="Pfam" id="PF06574">
    <property type="entry name" value="FAD_syn"/>
    <property type="match status" value="1"/>
</dbReference>
<dbReference type="InterPro" id="IPR023468">
    <property type="entry name" value="Riboflavin_kinase"/>
</dbReference>
<dbReference type="GO" id="GO:0009231">
    <property type="term" value="P:riboflavin biosynthetic process"/>
    <property type="evidence" value="ECO:0007669"/>
    <property type="project" value="InterPro"/>
</dbReference>
<evidence type="ECO:0000256" key="3">
    <source>
        <dbReference type="ARBA" id="ARBA00022630"/>
    </source>
</evidence>
<dbReference type="UniPathway" id="UPA00277">
    <property type="reaction ID" value="UER00407"/>
</dbReference>
<dbReference type="Proteomes" id="UP000194903">
    <property type="component" value="Unassembled WGS sequence"/>
</dbReference>
<comment type="pathway">
    <text evidence="2 14">Cofactor biosynthesis; FMN biosynthesis; FMN from riboflavin (ATP route): step 1/1.</text>
</comment>
<evidence type="ECO:0000256" key="5">
    <source>
        <dbReference type="ARBA" id="ARBA00022679"/>
    </source>
</evidence>
<dbReference type="UniPathway" id="UPA00276">
    <property type="reaction ID" value="UER00406"/>
</dbReference>
<dbReference type="InterPro" id="IPR015865">
    <property type="entry name" value="Riboflavin_kinase_bac/euk"/>
</dbReference>
<keyword evidence="8 14" id="KW-0418">Kinase</keyword>
<evidence type="ECO:0000256" key="7">
    <source>
        <dbReference type="ARBA" id="ARBA00022741"/>
    </source>
</evidence>
<dbReference type="NCBIfam" id="TIGR00083">
    <property type="entry name" value="ribF"/>
    <property type="match status" value="1"/>
</dbReference>
<evidence type="ECO:0000313" key="16">
    <source>
        <dbReference type="EMBL" id="OUM19393.1"/>
    </source>
</evidence>
<keyword evidence="3 14" id="KW-0285">Flavoprotein</keyword>
<keyword evidence="10 14" id="KW-0067">ATP-binding</keyword>
<dbReference type="OrthoDB" id="9803667at2"/>
<evidence type="ECO:0000313" key="17">
    <source>
        <dbReference type="Proteomes" id="UP000194903"/>
    </source>
</evidence>
<dbReference type="Pfam" id="PF01687">
    <property type="entry name" value="Flavokinase"/>
    <property type="match status" value="1"/>
</dbReference>
<dbReference type="GO" id="GO:0005524">
    <property type="term" value="F:ATP binding"/>
    <property type="evidence" value="ECO:0007669"/>
    <property type="project" value="UniProtKB-UniRule"/>
</dbReference>
<dbReference type="GO" id="GO:0009398">
    <property type="term" value="P:FMN biosynthetic process"/>
    <property type="evidence" value="ECO:0007669"/>
    <property type="project" value="UniProtKB-UniRule"/>
</dbReference>
<keyword evidence="9 14" id="KW-0274">FAD</keyword>
<evidence type="ECO:0000256" key="4">
    <source>
        <dbReference type="ARBA" id="ARBA00022643"/>
    </source>
</evidence>
<comment type="catalytic activity">
    <reaction evidence="13 14">
        <text>FMN + ATP + H(+) = FAD + diphosphate</text>
        <dbReference type="Rhea" id="RHEA:17237"/>
        <dbReference type="ChEBI" id="CHEBI:15378"/>
        <dbReference type="ChEBI" id="CHEBI:30616"/>
        <dbReference type="ChEBI" id="CHEBI:33019"/>
        <dbReference type="ChEBI" id="CHEBI:57692"/>
        <dbReference type="ChEBI" id="CHEBI:58210"/>
        <dbReference type="EC" id="2.7.7.2"/>
    </reaction>
</comment>
<dbReference type="SMART" id="SM00904">
    <property type="entry name" value="Flavokinase"/>
    <property type="match status" value="1"/>
</dbReference>
<evidence type="ECO:0000256" key="6">
    <source>
        <dbReference type="ARBA" id="ARBA00022695"/>
    </source>
</evidence>
<dbReference type="RefSeq" id="WP_087022445.1">
    <property type="nucleotide sequence ID" value="NZ_CP178353.1"/>
</dbReference>
<evidence type="ECO:0000256" key="9">
    <source>
        <dbReference type="ARBA" id="ARBA00022827"/>
    </source>
</evidence>
<reference evidence="16 17" key="1">
    <citation type="submission" date="2017-05" db="EMBL/GenBank/DDBJ databases">
        <title>Butyricicoccus porcorum sp. nov. a butyrate-producing bacterium from the swine intestinal tract.</title>
        <authorList>
            <person name="Trachsel J."/>
            <person name="Humphrey S."/>
            <person name="Allen H.K."/>
        </authorList>
    </citation>
    <scope>NUCLEOTIDE SEQUENCE [LARGE SCALE GENOMIC DNA]</scope>
    <source>
        <strain evidence="16">BB10</strain>
    </source>
</reference>
<dbReference type="Gene3D" id="2.40.30.30">
    <property type="entry name" value="Riboflavin kinase-like"/>
    <property type="match status" value="1"/>
</dbReference>
<sequence>MIEKDAKRAIALGYFDGVHCGHQALMRLAVQRAQENGAVSSVFTFDVHPDTVITGQPVPLITSEARRRDEIRELGGVDEVIFGHFNDEMRNMDWRRFVDDVLVGQFHACWIITGENNRFGYRGQGTPERLREECVRLGIGCDIVESVKIDNIVVSSTYIRQQIAAGNLERAAQFLGHPYTIAGAVQHGRRVGRTLGFRTVNLALPKEMQAPPFGVYVSRVIAGGQSHIAVTNIGVHPTFGEGDAACVEPHILDFDGDLYGAFVQVQLLHFLRPERRFDDSEQLKAAISDDVAQTRAWFETARK</sequence>
<organism evidence="16 17">
    <name type="scientific">Butyricicoccus porcorum</name>
    <dbReference type="NCBI Taxonomy" id="1945634"/>
    <lineage>
        <taxon>Bacteria</taxon>
        <taxon>Bacillati</taxon>
        <taxon>Bacillota</taxon>
        <taxon>Clostridia</taxon>
        <taxon>Eubacteriales</taxon>
        <taxon>Butyricicoccaceae</taxon>
        <taxon>Butyricicoccus</taxon>
    </lineage>
</organism>
<dbReference type="PIRSF" id="PIRSF004491">
    <property type="entry name" value="FAD_Synth"/>
    <property type="match status" value="1"/>
</dbReference>
<proteinExistence type="inferred from homology"/>
<dbReference type="SUPFAM" id="SSF82114">
    <property type="entry name" value="Riboflavin kinase-like"/>
    <property type="match status" value="1"/>
</dbReference>
<evidence type="ECO:0000256" key="2">
    <source>
        <dbReference type="ARBA" id="ARBA00005201"/>
    </source>
</evidence>
<keyword evidence="11" id="KW-0511">Multifunctional enzyme</keyword>
<comment type="similarity">
    <text evidence="14">Belongs to the ribF family.</text>
</comment>
<dbReference type="InterPro" id="IPR023465">
    <property type="entry name" value="Riboflavin_kinase_dom_sf"/>
</dbReference>
<comment type="caution">
    <text evidence="16">The sequence shown here is derived from an EMBL/GenBank/DDBJ whole genome shotgun (WGS) entry which is preliminary data.</text>
</comment>
<keyword evidence="17" id="KW-1185">Reference proteome</keyword>
<evidence type="ECO:0000259" key="15">
    <source>
        <dbReference type="SMART" id="SM00904"/>
    </source>
</evidence>
<evidence type="ECO:0000256" key="14">
    <source>
        <dbReference type="PIRNR" id="PIRNR004491"/>
    </source>
</evidence>
<evidence type="ECO:0000256" key="8">
    <source>
        <dbReference type="ARBA" id="ARBA00022777"/>
    </source>
</evidence>
<dbReference type="CDD" id="cd02064">
    <property type="entry name" value="FAD_synthetase_N"/>
    <property type="match status" value="1"/>
</dbReference>
<evidence type="ECO:0000256" key="12">
    <source>
        <dbReference type="ARBA" id="ARBA00047880"/>
    </source>
</evidence>
<comment type="catalytic activity">
    <reaction evidence="12 14">
        <text>riboflavin + ATP = FMN + ADP + H(+)</text>
        <dbReference type="Rhea" id="RHEA:14357"/>
        <dbReference type="ChEBI" id="CHEBI:15378"/>
        <dbReference type="ChEBI" id="CHEBI:30616"/>
        <dbReference type="ChEBI" id="CHEBI:57986"/>
        <dbReference type="ChEBI" id="CHEBI:58210"/>
        <dbReference type="ChEBI" id="CHEBI:456216"/>
        <dbReference type="EC" id="2.7.1.26"/>
    </reaction>
</comment>
<evidence type="ECO:0000256" key="11">
    <source>
        <dbReference type="ARBA" id="ARBA00023268"/>
    </source>
</evidence>
<dbReference type="EC" id="2.7.1.26" evidence="14"/>
<keyword evidence="6 14" id="KW-0548">Nucleotidyltransferase</keyword>
<keyword evidence="5 14" id="KW-0808">Transferase</keyword>
<keyword evidence="7 14" id="KW-0547">Nucleotide-binding</keyword>
<dbReference type="EMBL" id="NHOC01000019">
    <property type="protein sequence ID" value="OUM19393.1"/>
    <property type="molecule type" value="Genomic_DNA"/>
</dbReference>
<accession>A0A252F0P9</accession>
<dbReference type="SUPFAM" id="SSF52374">
    <property type="entry name" value="Nucleotidylyl transferase"/>
    <property type="match status" value="1"/>
</dbReference>